<accession>A0A5N0EET7</accession>
<dbReference type="GO" id="GO:0016491">
    <property type="term" value="F:oxidoreductase activity"/>
    <property type="evidence" value="ECO:0007669"/>
    <property type="project" value="InterPro"/>
</dbReference>
<organism evidence="2 3">
    <name type="scientific">Nocardia colli</name>
    <dbReference type="NCBI Taxonomy" id="2545717"/>
    <lineage>
        <taxon>Bacteria</taxon>
        <taxon>Bacillati</taxon>
        <taxon>Actinomycetota</taxon>
        <taxon>Actinomycetes</taxon>
        <taxon>Mycobacteriales</taxon>
        <taxon>Nocardiaceae</taxon>
        <taxon>Nocardia</taxon>
    </lineage>
</organism>
<sequence length="293" mass="32543">MEAGMDAVARHGAIAAEPLGPGCMAWELAADRTVVLQGAASLLMQTAHPIIAAAVFDHSTPRADLVGRLNRTIDSIWRLIYGGQGALDESQRLFEMHKAMKGIDADGNRYHALRPEAYAWVLATLFDGLCRYRVAINAPIPESDREQLYQDWRQLGGVLGLRPTHMPADLAEFEVYYETMIAERLQTGRVFHTMFKSLVLNYMTASPVPHLPDRVWNRLRPPAGSLVRLFAVGLLRPSARESFELTWTYKDQRRLNRVGTGIRTVNAALPARVRHSGLAAAALRTENGARPPI</sequence>
<evidence type="ECO:0000259" key="1">
    <source>
        <dbReference type="Pfam" id="PF09995"/>
    </source>
</evidence>
<dbReference type="EMBL" id="VXLC01000008">
    <property type="protein sequence ID" value="KAA8887059.1"/>
    <property type="molecule type" value="Genomic_DNA"/>
</dbReference>
<proteinExistence type="predicted"/>
<dbReference type="Proteomes" id="UP000323876">
    <property type="component" value="Unassembled WGS sequence"/>
</dbReference>
<dbReference type="InterPro" id="IPR018713">
    <property type="entry name" value="MPAB/Lcp_cat_dom"/>
</dbReference>
<dbReference type="PANTHER" id="PTHR36151:SF3">
    <property type="entry name" value="ER-BOUND OXYGENASE MPAB_MPAB'_RUBBER OXYGENASE CATALYTIC DOMAIN-CONTAINING PROTEIN"/>
    <property type="match status" value="1"/>
</dbReference>
<evidence type="ECO:0000313" key="2">
    <source>
        <dbReference type="EMBL" id="KAA8887059.1"/>
    </source>
</evidence>
<dbReference type="PANTHER" id="PTHR36151">
    <property type="entry name" value="BLR2777 PROTEIN"/>
    <property type="match status" value="1"/>
</dbReference>
<evidence type="ECO:0000313" key="3">
    <source>
        <dbReference type="Proteomes" id="UP000323876"/>
    </source>
</evidence>
<name>A0A5N0EET7_9NOCA</name>
<comment type="caution">
    <text evidence="2">The sequence shown here is derived from an EMBL/GenBank/DDBJ whole genome shotgun (WGS) entry which is preliminary data.</text>
</comment>
<protein>
    <submittedName>
        <fullName evidence="2">DUF2236 domain-containing protein</fullName>
    </submittedName>
</protein>
<dbReference type="AlphaFoldDB" id="A0A5N0EET7"/>
<dbReference type="Pfam" id="PF09995">
    <property type="entry name" value="MPAB_Lcp_cat"/>
    <property type="match status" value="1"/>
</dbReference>
<keyword evidence="3" id="KW-1185">Reference proteome</keyword>
<feature type="domain" description="ER-bound oxygenase mpaB/mpaB'/Rubber oxygenase catalytic" evidence="1">
    <location>
        <begin position="26"/>
        <end position="263"/>
    </location>
</feature>
<dbReference type="OrthoDB" id="3456672at2"/>
<reference evidence="2 3" key="1">
    <citation type="submission" date="2019-09" db="EMBL/GenBank/DDBJ databases">
        <authorList>
            <person name="Wang X."/>
        </authorList>
    </citation>
    <scope>NUCLEOTIDE SEQUENCE [LARGE SCALE GENOMIC DNA]</scope>
    <source>
        <strain evidence="2 3">CICC 11023</strain>
    </source>
</reference>
<gene>
    <name evidence="2" type="ORF">F3087_19260</name>
</gene>